<dbReference type="InterPro" id="IPR015421">
    <property type="entry name" value="PyrdxlP-dep_Trfase_major"/>
</dbReference>
<dbReference type="Proteomes" id="UP001589748">
    <property type="component" value="Unassembled WGS sequence"/>
</dbReference>
<keyword evidence="7" id="KW-1185">Reference proteome</keyword>
<protein>
    <submittedName>
        <fullName evidence="6">PLP-dependent aminotransferase family protein</fullName>
    </submittedName>
</protein>
<dbReference type="InterPro" id="IPR004839">
    <property type="entry name" value="Aminotransferase_I/II_large"/>
</dbReference>
<dbReference type="InterPro" id="IPR050859">
    <property type="entry name" value="Class-I_PLP-dep_aminotransf"/>
</dbReference>
<dbReference type="RefSeq" id="WP_380134886.1">
    <property type="nucleotide sequence ID" value="NZ_JBHLUI010000003.1"/>
</dbReference>
<sequence length="403" mass="42816">MHPASHDLEALLSGVAAGIAPSELGELFTAAEDPFVVSLAGGMPALGGLPWERLADLARDLLLRSGPSVLQYGGARGRGDLRAGVADVVAEQGLAVDPDDVLVTAGSQQALDLVARALLDPGDTVLVEAPTYVGALGVLAAQRARIEHVALDDDGLRPDALEEALRRAARAGRIPKLLYTVPHHQNPAGVTLALERRHAVLDLAGRYGVLVLEDDPYALLGFSGPPLPSLRSLAPDLVVHTGSLSKTLAPGFRLGWVLAPEWLRSRLELLAEATVLCPSGLTQAVAAEYLATTDWRNQVERYRDQYRERRDSVLGTLDVELPEATWTRPGGGFYVWLTLPDGLDATTLAPAALAAGVAYVPGSAFFADGGGRDQLRLAYCFPPPDRLVEGIRRLGTAVRAARR</sequence>
<keyword evidence="3" id="KW-0808">Transferase</keyword>
<comment type="cofactor">
    <cofactor evidence="1">
        <name>pyridoxal 5'-phosphate</name>
        <dbReference type="ChEBI" id="CHEBI:597326"/>
    </cofactor>
</comment>
<name>A0ABV5LT19_9ACTN</name>
<dbReference type="PANTHER" id="PTHR42790">
    <property type="entry name" value="AMINOTRANSFERASE"/>
    <property type="match status" value="1"/>
</dbReference>
<dbReference type="SUPFAM" id="SSF53383">
    <property type="entry name" value="PLP-dependent transferases"/>
    <property type="match status" value="1"/>
</dbReference>
<keyword evidence="2 6" id="KW-0032">Aminotransferase</keyword>
<evidence type="ECO:0000313" key="7">
    <source>
        <dbReference type="Proteomes" id="UP001589748"/>
    </source>
</evidence>
<dbReference type="Gene3D" id="3.90.1150.10">
    <property type="entry name" value="Aspartate Aminotransferase, domain 1"/>
    <property type="match status" value="1"/>
</dbReference>
<dbReference type="EMBL" id="JBHMDM010000004">
    <property type="protein sequence ID" value="MFB9377213.1"/>
    <property type="molecule type" value="Genomic_DNA"/>
</dbReference>
<evidence type="ECO:0000256" key="2">
    <source>
        <dbReference type="ARBA" id="ARBA00022576"/>
    </source>
</evidence>
<evidence type="ECO:0000256" key="1">
    <source>
        <dbReference type="ARBA" id="ARBA00001933"/>
    </source>
</evidence>
<keyword evidence="4" id="KW-0663">Pyridoxal phosphate</keyword>
<accession>A0ABV5LT19</accession>
<proteinExistence type="predicted"/>
<dbReference type="GO" id="GO:0008483">
    <property type="term" value="F:transaminase activity"/>
    <property type="evidence" value="ECO:0007669"/>
    <property type="project" value="UniProtKB-KW"/>
</dbReference>
<dbReference type="InterPro" id="IPR015422">
    <property type="entry name" value="PyrdxlP-dep_Trfase_small"/>
</dbReference>
<evidence type="ECO:0000259" key="5">
    <source>
        <dbReference type="Pfam" id="PF00155"/>
    </source>
</evidence>
<comment type="caution">
    <text evidence="6">The sequence shown here is derived from an EMBL/GenBank/DDBJ whole genome shotgun (WGS) entry which is preliminary data.</text>
</comment>
<dbReference type="Pfam" id="PF00155">
    <property type="entry name" value="Aminotran_1_2"/>
    <property type="match status" value="1"/>
</dbReference>
<dbReference type="CDD" id="cd00609">
    <property type="entry name" value="AAT_like"/>
    <property type="match status" value="1"/>
</dbReference>
<dbReference type="InterPro" id="IPR015424">
    <property type="entry name" value="PyrdxlP-dep_Trfase"/>
</dbReference>
<feature type="domain" description="Aminotransferase class I/classII large" evidence="5">
    <location>
        <begin position="52"/>
        <end position="385"/>
    </location>
</feature>
<dbReference type="Gene3D" id="3.40.640.10">
    <property type="entry name" value="Type I PLP-dependent aspartate aminotransferase-like (Major domain)"/>
    <property type="match status" value="1"/>
</dbReference>
<reference evidence="6 7" key="1">
    <citation type="submission" date="2024-09" db="EMBL/GenBank/DDBJ databases">
        <authorList>
            <person name="Sun Q."/>
            <person name="Mori K."/>
        </authorList>
    </citation>
    <scope>NUCLEOTIDE SEQUENCE [LARGE SCALE GENOMIC DNA]</scope>
    <source>
        <strain evidence="6 7">TISTR 1856</strain>
    </source>
</reference>
<evidence type="ECO:0000256" key="4">
    <source>
        <dbReference type="ARBA" id="ARBA00022898"/>
    </source>
</evidence>
<evidence type="ECO:0000256" key="3">
    <source>
        <dbReference type="ARBA" id="ARBA00022679"/>
    </source>
</evidence>
<dbReference type="PANTHER" id="PTHR42790:SF19">
    <property type="entry name" value="KYNURENINE_ALPHA-AMINOADIPATE AMINOTRANSFERASE, MITOCHONDRIAL"/>
    <property type="match status" value="1"/>
</dbReference>
<gene>
    <name evidence="6" type="ORF">ACFFVI_09545</name>
</gene>
<organism evidence="6 7">
    <name type="scientific">Kineococcus gynurae</name>
    <dbReference type="NCBI Taxonomy" id="452979"/>
    <lineage>
        <taxon>Bacteria</taxon>
        <taxon>Bacillati</taxon>
        <taxon>Actinomycetota</taxon>
        <taxon>Actinomycetes</taxon>
        <taxon>Kineosporiales</taxon>
        <taxon>Kineosporiaceae</taxon>
        <taxon>Kineococcus</taxon>
    </lineage>
</organism>
<evidence type="ECO:0000313" key="6">
    <source>
        <dbReference type="EMBL" id="MFB9377213.1"/>
    </source>
</evidence>